<dbReference type="Pfam" id="PF10620">
    <property type="entry name" value="MdcG"/>
    <property type="match status" value="1"/>
</dbReference>
<evidence type="ECO:0000259" key="1">
    <source>
        <dbReference type="Pfam" id="PF10620"/>
    </source>
</evidence>
<dbReference type="Gene3D" id="3.30.460.10">
    <property type="entry name" value="Beta Polymerase, domain 2"/>
    <property type="match status" value="1"/>
</dbReference>
<dbReference type="InterPro" id="IPR049180">
    <property type="entry name" value="MdcG_C"/>
</dbReference>
<name>Q4FSL5_PSYA2</name>
<dbReference type="Proteomes" id="UP000000546">
    <property type="component" value="Chromosome"/>
</dbReference>
<dbReference type="InterPro" id="IPR017557">
    <property type="entry name" value="Holo-ACP_synthase"/>
</dbReference>
<organism evidence="2 3">
    <name type="scientific">Psychrobacter arcticus (strain DSM 17307 / VKM B-2377 / 273-4)</name>
    <dbReference type="NCBI Taxonomy" id="259536"/>
    <lineage>
        <taxon>Bacteria</taxon>
        <taxon>Pseudomonadati</taxon>
        <taxon>Pseudomonadota</taxon>
        <taxon>Gammaproteobacteria</taxon>
        <taxon>Moraxellales</taxon>
        <taxon>Moraxellaceae</taxon>
        <taxon>Psychrobacter</taxon>
    </lineage>
</organism>
<evidence type="ECO:0000313" key="3">
    <source>
        <dbReference type="Proteomes" id="UP000000546"/>
    </source>
</evidence>
<accession>Q4FSL5</accession>
<dbReference type="CDD" id="cd05403">
    <property type="entry name" value="NT_KNTase_like"/>
    <property type="match status" value="1"/>
</dbReference>
<proteinExistence type="predicted"/>
<dbReference type="InterPro" id="IPR043519">
    <property type="entry name" value="NT_sf"/>
</dbReference>
<sequence>MHRHDLVYLQPEEAFTMLNASLPLAVIQAVDNMIMAEQPFTVCRQSTQYLSKVATSHIENNCKYRLALQLSNPPKVTTLPLALENLIPSLPNDIQQETRCFIDQCRNLGADIYVYGSFANQYFTNLPFVNPTSDLDILIIVNNMDMLARILVEIEIFKQFVRSKVDLRIDGEVRLNSHNDVSFNELIHALISDIPTVLVKTIYEVELQTIDVLLGWNTYECEYFIRAHQRNLIL</sequence>
<dbReference type="GO" id="GO:0016779">
    <property type="term" value="F:nucleotidyltransferase activity"/>
    <property type="evidence" value="ECO:0007669"/>
    <property type="project" value="InterPro"/>
</dbReference>
<dbReference type="eggNOG" id="ENOG503268I">
    <property type="taxonomic scope" value="Bacteria"/>
</dbReference>
<evidence type="ECO:0000313" key="2">
    <source>
        <dbReference type="EMBL" id="AAZ18993.1"/>
    </source>
</evidence>
<dbReference type="NCBIfam" id="TIGR03135">
    <property type="entry name" value="malonate_mdcG"/>
    <property type="match status" value="1"/>
</dbReference>
<dbReference type="AlphaFoldDB" id="Q4FSL5"/>
<protein>
    <submittedName>
        <fullName evidence="2">Putative malonate decarboxylase, subunit E</fullName>
    </submittedName>
</protein>
<gene>
    <name evidence="2" type="primary">mdcE</name>
    <name evidence="2" type="ordered locus">Psyc_1142</name>
</gene>
<dbReference type="EMBL" id="CP000082">
    <property type="protein sequence ID" value="AAZ18993.1"/>
    <property type="molecule type" value="Genomic_DNA"/>
</dbReference>
<reference evidence="2 3" key="1">
    <citation type="journal article" date="2010" name="Appl. Environ. Microbiol.">
        <title>The genome sequence of Psychrobacter arcticus 273-4, a psychroactive Siberian permafrost bacterium, reveals mechanisms for adaptation to low-temperature growth.</title>
        <authorList>
            <person name="Ayala-del-Rio H.L."/>
            <person name="Chain P.S."/>
            <person name="Grzymski J.J."/>
            <person name="Ponder M.A."/>
            <person name="Ivanova N."/>
            <person name="Bergholz P.W."/>
            <person name="Di Bartolo G."/>
            <person name="Hauser L."/>
            <person name="Land M."/>
            <person name="Bakermans C."/>
            <person name="Rodrigues D."/>
            <person name="Klappenbach J."/>
            <person name="Zarka D."/>
            <person name="Larimer F."/>
            <person name="Richardson P."/>
            <person name="Murray A."/>
            <person name="Thomashow M."/>
            <person name="Tiedje J.M."/>
        </authorList>
    </citation>
    <scope>NUCLEOTIDE SEQUENCE [LARGE SCALE GENOMIC DNA]</scope>
    <source>
        <strain evidence="3">DSM 17307 / VKM B-2377 / 273-4</strain>
    </source>
</reference>
<dbReference type="KEGG" id="par:Psyc_1142"/>
<dbReference type="SUPFAM" id="SSF81301">
    <property type="entry name" value="Nucleotidyltransferase"/>
    <property type="match status" value="1"/>
</dbReference>
<dbReference type="DNASU" id="3514841"/>
<dbReference type="OrthoDB" id="6688333at2"/>
<dbReference type="RefSeq" id="WP_011280415.1">
    <property type="nucleotide sequence ID" value="NC_007204.1"/>
</dbReference>
<dbReference type="STRING" id="259536.Psyc_1142"/>
<feature type="domain" description="Phosphoribosyl-dephospho-CoA transferase MdcG C-terminal" evidence="1">
    <location>
        <begin position="87"/>
        <end position="208"/>
    </location>
</feature>
<keyword evidence="3" id="KW-1185">Reference proteome</keyword>
<dbReference type="HOGENOM" id="CLU_075747_0_1_6"/>